<feature type="region of interest" description="Disordered" evidence="1">
    <location>
        <begin position="257"/>
        <end position="276"/>
    </location>
</feature>
<reference evidence="2" key="1">
    <citation type="submission" date="2021-02" db="EMBL/GenBank/DDBJ databases">
        <authorList>
            <person name="Nowell W R."/>
        </authorList>
    </citation>
    <scope>NUCLEOTIDE SEQUENCE</scope>
</reference>
<feature type="compositionally biased region" description="Basic and acidic residues" evidence="1">
    <location>
        <begin position="257"/>
        <end position="266"/>
    </location>
</feature>
<organism evidence="2 3">
    <name type="scientific">Rotaria sordida</name>
    <dbReference type="NCBI Taxonomy" id="392033"/>
    <lineage>
        <taxon>Eukaryota</taxon>
        <taxon>Metazoa</taxon>
        <taxon>Spiralia</taxon>
        <taxon>Gnathifera</taxon>
        <taxon>Rotifera</taxon>
        <taxon>Eurotatoria</taxon>
        <taxon>Bdelloidea</taxon>
        <taxon>Philodinida</taxon>
        <taxon>Philodinidae</taxon>
        <taxon>Rotaria</taxon>
    </lineage>
</organism>
<comment type="caution">
    <text evidence="2">The sequence shown here is derived from an EMBL/GenBank/DDBJ whole genome shotgun (WGS) entry which is preliminary data.</text>
</comment>
<protein>
    <submittedName>
        <fullName evidence="2">Uncharacterized protein</fullName>
    </submittedName>
</protein>
<dbReference type="EMBL" id="CAJOAX010008613">
    <property type="protein sequence ID" value="CAF4038160.1"/>
    <property type="molecule type" value="Genomic_DNA"/>
</dbReference>
<dbReference type="AlphaFoldDB" id="A0A819R3C3"/>
<evidence type="ECO:0000313" key="2">
    <source>
        <dbReference type="EMBL" id="CAF4038160.1"/>
    </source>
</evidence>
<feature type="compositionally biased region" description="Low complexity" evidence="1">
    <location>
        <begin position="138"/>
        <end position="148"/>
    </location>
</feature>
<accession>A0A819R3C3</accession>
<feature type="region of interest" description="Disordered" evidence="1">
    <location>
        <begin position="124"/>
        <end position="153"/>
    </location>
</feature>
<gene>
    <name evidence="2" type="ORF">OTI717_LOCUS30984</name>
</gene>
<name>A0A819R3C3_9BILA</name>
<proteinExistence type="predicted"/>
<feature type="compositionally biased region" description="Polar residues" evidence="1">
    <location>
        <begin position="124"/>
        <end position="137"/>
    </location>
</feature>
<evidence type="ECO:0000256" key="1">
    <source>
        <dbReference type="SAM" id="MobiDB-lite"/>
    </source>
</evidence>
<dbReference type="Proteomes" id="UP000663823">
    <property type="component" value="Unassembled WGS sequence"/>
</dbReference>
<feature type="compositionally biased region" description="Basic residues" evidence="1">
    <location>
        <begin position="267"/>
        <end position="276"/>
    </location>
</feature>
<sequence length="276" mass="31329">MTTFKRYINTSLLPDDIFSYTDAQFYDIVKRIVGESAAELLEIQSIRSPDSLLLIPDVFAILNIKCMALNSLKEKIRSKSDNDLYIVKPGIKSLMNYFCELIIKKQDEDMKLLRKKKKLYNSTISSNNADSSDMNETSSDQQQQMSSSTAAKIVRSTPTVPVNENYHRNFILKSITNWCQRHSSKVSLSEGVDYHLFLTLSSDTNFTAKIKCRCEISVTCTTIKNSKKKTVSNKNAPNRIDSNINVDTTLEVEGSVKRSATHDVAQKKRFHHAHSK</sequence>
<evidence type="ECO:0000313" key="3">
    <source>
        <dbReference type="Proteomes" id="UP000663823"/>
    </source>
</evidence>